<keyword evidence="3" id="KW-1185">Reference proteome</keyword>
<protein>
    <recommendedName>
        <fullName evidence="4">DUF327 domain-containing protein</fullName>
    </recommendedName>
</protein>
<proteinExistence type="predicted"/>
<dbReference type="Proteomes" id="UP000198694">
    <property type="component" value="Unassembled WGS sequence"/>
</dbReference>
<dbReference type="Pfam" id="PF03885">
    <property type="entry name" value="DUF327"/>
    <property type="match status" value="1"/>
</dbReference>
<dbReference type="InterPro" id="IPR024042">
    <property type="entry name" value="TM1646-like_dom_sf"/>
</dbReference>
<dbReference type="STRING" id="407036.SAMN05216243_0008"/>
<evidence type="ECO:0000313" key="2">
    <source>
        <dbReference type="EMBL" id="SDK59724.1"/>
    </source>
</evidence>
<name>A0A1G9D7M4_9BACI</name>
<dbReference type="RefSeq" id="WP_093217395.1">
    <property type="nucleotide sequence ID" value="NZ_FNFL01000010.1"/>
</dbReference>
<gene>
    <name evidence="2" type="ORF">SAMN05216243_0008</name>
</gene>
<dbReference type="Gene3D" id="1.20.120.490">
    <property type="entry name" value="Hypothetical protein TM1646-like domain"/>
    <property type="match status" value="1"/>
</dbReference>
<dbReference type="EMBL" id="FNFL01000010">
    <property type="protein sequence ID" value="SDK59724.1"/>
    <property type="molecule type" value="Genomic_DNA"/>
</dbReference>
<reference evidence="2 3" key="1">
    <citation type="submission" date="2016-10" db="EMBL/GenBank/DDBJ databases">
        <authorList>
            <person name="de Groot N.N."/>
        </authorList>
    </citation>
    <scope>NUCLEOTIDE SEQUENCE [LARGE SCALE GENOMIC DNA]</scope>
    <source>
        <strain evidence="2 3">CGMCC 1.6502</strain>
    </source>
</reference>
<evidence type="ECO:0008006" key="4">
    <source>
        <dbReference type="Google" id="ProtNLM"/>
    </source>
</evidence>
<evidence type="ECO:0000256" key="1">
    <source>
        <dbReference type="SAM" id="MobiDB-lite"/>
    </source>
</evidence>
<dbReference type="InterPro" id="IPR005585">
    <property type="entry name" value="DUF327"/>
</dbReference>
<feature type="region of interest" description="Disordered" evidence="1">
    <location>
        <begin position="1"/>
        <end position="24"/>
    </location>
</feature>
<sequence length="146" mass="16661">MKITQDIRSQLDASPKNVSQTVKGGQSFGNVVESQSQKLKETELQKLMKDLTVQGERLGRVRSFRDLAKYKRMVKNFVQEAVQYGMELKHSHSWNMDGNNRKLTTVEEIDQKLVELTEAVIEQEKKPINILGVIGEIKGLLVNLYT</sequence>
<dbReference type="AlphaFoldDB" id="A0A1G9D7M4"/>
<accession>A0A1G9D7M4</accession>
<dbReference type="SUPFAM" id="SSF158397">
    <property type="entry name" value="TM1646-like"/>
    <property type="match status" value="1"/>
</dbReference>
<organism evidence="2 3">
    <name type="scientific">Sediminibacillus albus</name>
    <dbReference type="NCBI Taxonomy" id="407036"/>
    <lineage>
        <taxon>Bacteria</taxon>
        <taxon>Bacillati</taxon>
        <taxon>Bacillota</taxon>
        <taxon>Bacilli</taxon>
        <taxon>Bacillales</taxon>
        <taxon>Bacillaceae</taxon>
        <taxon>Sediminibacillus</taxon>
    </lineage>
</organism>
<evidence type="ECO:0000313" key="3">
    <source>
        <dbReference type="Proteomes" id="UP000198694"/>
    </source>
</evidence>
<dbReference type="OrthoDB" id="1680946at2"/>